<evidence type="ECO:0000313" key="5">
    <source>
        <dbReference type="Proteomes" id="UP000538507"/>
    </source>
</evidence>
<dbReference type="InterPro" id="IPR023214">
    <property type="entry name" value="HAD_sf"/>
</dbReference>
<dbReference type="EMBL" id="JACIGO010000002">
    <property type="protein sequence ID" value="MBB4290745.1"/>
    <property type="molecule type" value="Genomic_DNA"/>
</dbReference>
<sequence>MRLAAPAQTGAAACSGSVSKERSCHQTTGGLQMFETYDFLSLARSAALGVAAVVLVAAPALCQTDPLPSWNGTAPKAAIVGFVEKVSKAGSPDFVPEPERIAVFDNDGTLWVEHPMYIQLAFALDRVKTLAPAHPEWKDVQPFKAVLEGDMKTLAASGEKGLLELIMVTHAGMTNDDFQKVVTDWLSTARDPRFKRPYTELVYQPMVELLAYLRANGFKTFIVSGGGVEFMRPWAEKIYGVPPEQVVGSSIKTEFKMQDDTPTLHRLPEVNFIDDKAGKPVAINQQIGRRPIAAFGNSDGDLEMLQWTTMAGAPARLGMLVHHTDAEREYAYDRKTEFGRLDKALDAAAITGWTVIDMKADWKQIFHVHME</sequence>
<proteinExistence type="predicted"/>
<keyword evidence="2" id="KW-0378">Hydrolase</keyword>
<comment type="caution">
    <text evidence="4">The sequence shown here is derived from an EMBL/GenBank/DDBJ whole genome shotgun (WGS) entry which is preliminary data.</text>
</comment>
<dbReference type="Gene3D" id="3.40.50.1000">
    <property type="entry name" value="HAD superfamily/HAD-like"/>
    <property type="match status" value="1"/>
</dbReference>
<evidence type="ECO:0000256" key="3">
    <source>
        <dbReference type="ARBA" id="ARBA00022842"/>
    </source>
</evidence>
<evidence type="ECO:0000256" key="2">
    <source>
        <dbReference type="ARBA" id="ARBA00022801"/>
    </source>
</evidence>
<dbReference type="InterPro" id="IPR050582">
    <property type="entry name" value="HAD-like_SerB"/>
</dbReference>
<dbReference type="Pfam" id="PF12710">
    <property type="entry name" value="HAD"/>
    <property type="match status" value="1"/>
</dbReference>
<dbReference type="PANTHER" id="PTHR43344:SF13">
    <property type="entry name" value="PHOSPHATASE RV3661-RELATED"/>
    <property type="match status" value="1"/>
</dbReference>
<dbReference type="AlphaFoldDB" id="A0AAE2MKF3"/>
<dbReference type="PANTHER" id="PTHR43344">
    <property type="entry name" value="PHOSPHOSERINE PHOSPHATASE"/>
    <property type="match status" value="1"/>
</dbReference>
<evidence type="ECO:0000313" key="4">
    <source>
        <dbReference type="EMBL" id="MBB4290745.1"/>
    </source>
</evidence>
<dbReference type="Proteomes" id="UP000538507">
    <property type="component" value="Unassembled WGS sequence"/>
</dbReference>
<dbReference type="GO" id="GO:0016787">
    <property type="term" value="F:hydrolase activity"/>
    <property type="evidence" value="ECO:0007669"/>
    <property type="project" value="UniProtKB-KW"/>
</dbReference>
<keyword evidence="1" id="KW-0479">Metal-binding</keyword>
<name>A0AAE2MKF3_RHILE</name>
<dbReference type="InterPro" id="IPR036412">
    <property type="entry name" value="HAD-like_sf"/>
</dbReference>
<dbReference type="GO" id="GO:0046872">
    <property type="term" value="F:metal ion binding"/>
    <property type="evidence" value="ECO:0007669"/>
    <property type="project" value="UniProtKB-KW"/>
</dbReference>
<accession>A0AAE2MKF3</accession>
<organism evidence="4 5">
    <name type="scientific">Rhizobium leguminosarum</name>
    <dbReference type="NCBI Taxonomy" id="384"/>
    <lineage>
        <taxon>Bacteria</taxon>
        <taxon>Pseudomonadati</taxon>
        <taxon>Pseudomonadota</taxon>
        <taxon>Alphaproteobacteria</taxon>
        <taxon>Hyphomicrobiales</taxon>
        <taxon>Rhizobiaceae</taxon>
        <taxon>Rhizobium/Agrobacterium group</taxon>
        <taxon>Rhizobium</taxon>
    </lineage>
</organism>
<gene>
    <name evidence="4" type="ORF">GGE16_002785</name>
</gene>
<protein>
    <submittedName>
        <fullName evidence="4">Phosphoserine phosphatase</fullName>
    </submittedName>
</protein>
<keyword evidence="3" id="KW-0460">Magnesium</keyword>
<reference evidence="4 5" key="1">
    <citation type="submission" date="2020-08" db="EMBL/GenBank/DDBJ databases">
        <title>Genomic Encyclopedia of Type Strains, Phase IV (KMG-V): Genome sequencing to study the core and pangenomes of soil and plant-associated prokaryotes.</title>
        <authorList>
            <person name="Whitman W."/>
        </authorList>
    </citation>
    <scope>NUCLEOTIDE SEQUENCE [LARGE SCALE GENOMIC DNA]</scope>
    <source>
        <strain evidence="4 5">SEMIA 415</strain>
    </source>
</reference>
<dbReference type="SUPFAM" id="SSF56784">
    <property type="entry name" value="HAD-like"/>
    <property type="match status" value="1"/>
</dbReference>
<evidence type="ECO:0000256" key="1">
    <source>
        <dbReference type="ARBA" id="ARBA00022723"/>
    </source>
</evidence>